<feature type="non-terminal residue" evidence="2">
    <location>
        <position position="326"/>
    </location>
</feature>
<protein>
    <submittedName>
        <fullName evidence="2">Uncharacterized protein</fullName>
    </submittedName>
</protein>
<evidence type="ECO:0000256" key="1">
    <source>
        <dbReference type="SAM" id="MobiDB-lite"/>
    </source>
</evidence>
<reference evidence="2" key="1">
    <citation type="submission" date="2018-05" db="EMBL/GenBank/DDBJ databases">
        <authorList>
            <person name="Lanie J.A."/>
            <person name="Ng W.-L."/>
            <person name="Kazmierczak K.M."/>
            <person name="Andrzejewski T.M."/>
            <person name="Davidsen T.M."/>
            <person name="Wayne K.J."/>
            <person name="Tettelin H."/>
            <person name="Glass J.I."/>
            <person name="Rusch D."/>
            <person name="Podicherti R."/>
            <person name="Tsui H.-C.T."/>
            <person name="Winkler M.E."/>
        </authorList>
    </citation>
    <scope>NUCLEOTIDE SEQUENCE</scope>
</reference>
<gene>
    <name evidence="2" type="ORF">METZ01_LOCUS233666</name>
</gene>
<feature type="non-terminal residue" evidence="2">
    <location>
        <position position="1"/>
    </location>
</feature>
<feature type="compositionally biased region" description="Basic and acidic residues" evidence="1">
    <location>
        <begin position="81"/>
        <end position="137"/>
    </location>
</feature>
<sequence length="326" mass="36339">VQSLDLWSNKAIKHIIGGQSKEAQMGHRHLFRLSVLVLAMGFAFSTPASVAGQGASGSRDDWTTPRTTWGDPDFQGIWTTDGERSVPFERPTDLGDRAELTEEEFANRAESEARSSVDNKAERNRRPDDPEAGPEHWYEFGNYTSTRTSLIIDPPNGRVPPITIGAKTRVIDPSSRLGFVGGSMGDGPFNGPEDLHLADRCITRGMPQTWYPSAYNNGFQIVQSPGYIAVLYERLHEHRIIPLDGRDQLVSSIGQWFGDSRGHWEGDTLVVEVTNFSDRTNFRGAGSTRRLIERYTRVDADTVQVEITIDDPTTWTRSWTTAVTGK</sequence>
<organism evidence="2">
    <name type="scientific">marine metagenome</name>
    <dbReference type="NCBI Taxonomy" id="408172"/>
    <lineage>
        <taxon>unclassified sequences</taxon>
        <taxon>metagenomes</taxon>
        <taxon>ecological metagenomes</taxon>
    </lineage>
</organism>
<evidence type="ECO:0000313" key="2">
    <source>
        <dbReference type="EMBL" id="SVB80812.1"/>
    </source>
</evidence>
<dbReference type="EMBL" id="UINC01058491">
    <property type="protein sequence ID" value="SVB80812.1"/>
    <property type="molecule type" value="Genomic_DNA"/>
</dbReference>
<name>A0A382H0X8_9ZZZZ</name>
<feature type="region of interest" description="Disordered" evidence="1">
    <location>
        <begin position="48"/>
        <end position="137"/>
    </location>
</feature>
<proteinExistence type="predicted"/>
<dbReference type="AlphaFoldDB" id="A0A382H0X8"/>
<accession>A0A382H0X8</accession>